<gene>
    <name evidence="3" type="ORF">MICPUN_64580</name>
</gene>
<feature type="transmembrane region" description="Helical" evidence="2">
    <location>
        <begin position="67"/>
        <end position="90"/>
    </location>
</feature>
<evidence type="ECO:0000313" key="4">
    <source>
        <dbReference type="Proteomes" id="UP000002009"/>
    </source>
</evidence>
<keyword evidence="2" id="KW-1133">Transmembrane helix</keyword>
<keyword evidence="4" id="KW-1185">Reference proteome</keyword>
<proteinExistence type="predicted"/>
<dbReference type="EMBL" id="CP001333">
    <property type="protein sequence ID" value="ACO67863.1"/>
    <property type="molecule type" value="Genomic_DNA"/>
</dbReference>
<dbReference type="InterPro" id="IPR018714">
    <property type="entry name" value="DUF2237"/>
</dbReference>
<protein>
    <submittedName>
        <fullName evidence="3">Uncharacterized protein</fullName>
    </submittedName>
</protein>
<keyword evidence="2" id="KW-0812">Transmembrane</keyword>
<dbReference type="Gene3D" id="3.30.56.110">
    <property type="entry name" value="Protein of unknown function DUF2237"/>
    <property type="match status" value="1"/>
</dbReference>
<evidence type="ECO:0000256" key="1">
    <source>
        <dbReference type="SAM" id="MobiDB-lite"/>
    </source>
</evidence>
<dbReference type="Pfam" id="PF09996">
    <property type="entry name" value="DUF2237"/>
    <property type="match status" value="1"/>
</dbReference>
<accession>C1EIH7</accession>
<name>C1EIH7_MICCC</name>
<feature type="region of interest" description="Disordered" evidence="1">
    <location>
        <begin position="1"/>
        <end position="40"/>
    </location>
</feature>
<dbReference type="PANTHER" id="PTHR37466">
    <property type="entry name" value="SLR1628 PROTEIN"/>
    <property type="match status" value="1"/>
</dbReference>
<dbReference type="GeneID" id="8249536"/>
<organism evidence="3 4">
    <name type="scientific">Micromonas commoda (strain RCC299 / NOUM17 / CCMP2709)</name>
    <name type="common">Picoplanktonic green alga</name>
    <dbReference type="NCBI Taxonomy" id="296587"/>
    <lineage>
        <taxon>Eukaryota</taxon>
        <taxon>Viridiplantae</taxon>
        <taxon>Chlorophyta</taxon>
        <taxon>Mamiellophyceae</taxon>
        <taxon>Mamiellales</taxon>
        <taxon>Mamiellaceae</taxon>
        <taxon>Micromonas</taxon>
    </lineage>
</organism>
<dbReference type="InParanoid" id="C1EIH7"/>
<dbReference type="Proteomes" id="UP000002009">
    <property type="component" value="Chromosome 15"/>
</dbReference>
<dbReference type="PANTHER" id="PTHR37466:SF1">
    <property type="entry name" value="SLR1628 PROTEIN"/>
    <property type="match status" value="1"/>
</dbReference>
<dbReference type="OrthoDB" id="1517790at2759"/>
<dbReference type="KEGG" id="mis:MICPUN_64580"/>
<dbReference type="RefSeq" id="XP_002506605.1">
    <property type="nucleotide sequence ID" value="XM_002506559.1"/>
</dbReference>
<evidence type="ECO:0000256" key="2">
    <source>
        <dbReference type="SAM" id="Phobius"/>
    </source>
</evidence>
<keyword evidence="2" id="KW-0472">Membrane</keyword>
<evidence type="ECO:0000313" key="3">
    <source>
        <dbReference type="EMBL" id="ACO67863.1"/>
    </source>
</evidence>
<dbReference type="AlphaFoldDB" id="C1EIH7"/>
<sequence>MMRGSDARRKPAVTQPISGHGYGAASRARRGGEAEAASSPCDENVALEMHRDDRWTKHLCASTATRVLLAMALFGIIGTLLPVFAMRLGVRVPQVAKTGPRRHAFTAVGLGDGRDHAARGVSTFSGRGVAGLGAYGGETSLIGTPLKPCSGPDQAEATGWDRSGSCAWDPTDSGYHEVCVRMDERFLANSASVDGNDLSSVVGHGEHWCVCAWAFASAVDRDPTGMEGLQLMCEESNAKLRDVYQHYIDAGEGLTGPTGNSYGPTEALNAVNRLCPEPDANWDVIAQSGLMAV</sequence>
<reference evidence="3 4" key="1">
    <citation type="journal article" date="2009" name="Science">
        <title>Green evolution and dynamic adaptations revealed by genomes of the marine picoeukaryotes Micromonas.</title>
        <authorList>
            <person name="Worden A.Z."/>
            <person name="Lee J.H."/>
            <person name="Mock T."/>
            <person name="Rouze P."/>
            <person name="Simmons M.P."/>
            <person name="Aerts A.L."/>
            <person name="Allen A.E."/>
            <person name="Cuvelier M.L."/>
            <person name="Derelle E."/>
            <person name="Everett M.V."/>
            <person name="Foulon E."/>
            <person name="Grimwood J."/>
            <person name="Gundlach H."/>
            <person name="Henrissat B."/>
            <person name="Napoli C."/>
            <person name="McDonald S.M."/>
            <person name="Parker M.S."/>
            <person name="Rombauts S."/>
            <person name="Salamov A."/>
            <person name="Von Dassow P."/>
            <person name="Badger J.H."/>
            <person name="Coutinho P.M."/>
            <person name="Demir E."/>
            <person name="Dubchak I."/>
            <person name="Gentemann C."/>
            <person name="Eikrem W."/>
            <person name="Gready J.E."/>
            <person name="John U."/>
            <person name="Lanier W."/>
            <person name="Lindquist E.A."/>
            <person name="Lucas S."/>
            <person name="Mayer K.F."/>
            <person name="Moreau H."/>
            <person name="Not F."/>
            <person name="Otillar R."/>
            <person name="Panaud O."/>
            <person name="Pangilinan J."/>
            <person name="Paulsen I."/>
            <person name="Piegu B."/>
            <person name="Poliakov A."/>
            <person name="Robbens S."/>
            <person name="Schmutz J."/>
            <person name="Toulza E."/>
            <person name="Wyss T."/>
            <person name="Zelensky A."/>
            <person name="Zhou K."/>
            <person name="Armbrust E.V."/>
            <person name="Bhattacharya D."/>
            <person name="Goodenough U.W."/>
            <person name="Van de Peer Y."/>
            <person name="Grigoriev I.V."/>
        </authorList>
    </citation>
    <scope>NUCLEOTIDE SEQUENCE [LARGE SCALE GENOMIC DNA]</scope>
    <source>
        <strain evidence="4">RCC299 / NOUM17</strain>
    </source>
</reference>